<accession>A0A7X0AXH1</accession>
<name>A0A7X0AXH1_9PROT</name>
<dbReference type="Gene3D" id="2.60.120.620">
    <property type="entry name" value="q2cbj1_9rhob like domain"/>
    <property type="match status" value="1"/>
</dbReference>
<dbReference type="AlphaFoldDB" id="A0A7X0AXH1"/>
<proteinExistence type="predicted"/>
<dbReference type="PANTHER" id="PTHR20883">
    <property type="entry name" value="PHYTANOYL-COA DIOXYGENASE DOMAIN CONTAINING 1"/>
    <property type="match status" value="1"/>
</dbReference>
<dbReference type="InterPro" id="IPR008775">
    <property type="entry name" value="Phytyl_CoA_dOase-like"/>
</dbReference>
<dbReference type="GO" id="GO:0016706">
    <property type="term" value="F:2-oxoglutarate-dependent dioxygenase activity"/>
    <property type="evidence" value="ECO:0007669"/>
    <property type="project" value="UniProtKB-ARBA"/>
</dbReference>
<dbReference type="Pfam" id="PF05721">
    <property type="entry name" value="PhyH"/>
    <property type="match status" value="1"/>
</dbReference>
<comment type="caution">
    <text evidence="1">The sequence shown here is derived from an EMBL/GenBank/DDBJ whole genome shotgun (WGS) entry which is preliminary data.</text>
</comment>
<evidence type="ECO:0000313" key="1">
    <source>
        <dbReference type="EMBL" id="MBB6251126.1"/>
    </source>
</evidence>
<evidence type="ECO:0008006" key="3">
    <source>
        <dbReference type="Google" id="ProtNLM"/>
    </source>
</evidence>
<gene>
    <name evidence="1" type="ORF">FHS74_001671</name>
</gene>
<dbReference type="GO" id="GO:0005506">
    <property type="term" value="F:iron ion binding"/>
    <property type="evidence" value="ECO:0007669"/>
    <property type="project" value="UniProtKB-ARBA"/>
</dbReference>
<protein>
    <recommendedName>
        <fullName evidence="3">Phytanoyl-CoA dioxygenase</fullName>
    </recommendedName>
</protein>
<dbReference type="RefSeq" id="WP_184799361.1">
    <property type="nucleotide sequence ID" value="NZ_JACIIZ010000004.1"/>
</dbReference>
<keyword evidence="2" id="KW-1185">Reference proteome</keyword>
<dbReference type="EMBL" id="JACIIZ010000004">
    <property type="protein sequence ID" value="MBB6251126.1"/>
    <property type="molecule type" value="Genomic_DNA"/>
</dbReference>
<dbReference type="SUPFAM" id="SSF51197">
    <property type="entry name" value="Clavaminate synthase-like"/>
    <property type="match status" value="1"/>
</dbReference>
<sequence>MMFEAQRRQFAAEGYAVFDRALQGAALGLLRDECQRFVALEDARLDALGVEVDGITHRGRRYFAGECQRQQPTLRAVLFGQVMADICRATLGPDAYFFYDQFVVKGPDKGMAFSWHQDSGYMAHNGGPVDHLPYLTCWCPLDDATVENGTVRLLPFSQVPESRDAILPHERNPASRDLVATWTGPEDGVVVEVPAGSVVAFSSRLLHATGGNHTPNLRRVYLMQYSALPILDPGVGHLRRNAVPVLRNGQHVTLG</sequence>
<evidence type="ECO:0000313" key="2">
    <source>
        <dbReference type="Proteomes" id="UP000539175"/>
    </source>
</evidence>
<dbReference type="PANTHER" id="PTHR20883:SF46">
    <property type="entry name" value="PHYTANOYL-COA HYDROXYLASE"/>
    <property type="match status" value="1"/>
</dbReference>
<dbReference type="Proteomes" id="UP000539175">
    <property type="component" value="Unassembled WGS sequence"/>
</dbReference>
<reference evidence="1 2" key="1">
    <citation type="submission" date="2020-08" db="EMBL/GenBank/DDBJ databases">
        <title>Genomic Encyclopedia of Type Strains, Phase IV (KMG-IV): sequencing the most valuable type-strain genomes for metagenomic binning, comparative biology and taxonomic classification.</title>
        <authorList>
            <person name="Goeker M."/>
        </authorList>
    </citation>
    <scope>NUCLEOTIDE SEQUENCE [LARGE SCALE GENOMIC DNA]</scope>
    <source>
        <strain evidence="1 2">DSM 22198</strain>
    </source>
</reference>
<organism evidence="1 2">
    <name type="scientific">Nitrospirillum iridis</name>
    <dbReference type="NCBI Taxonomy" id="765888"/>
    <lineage>
        <taxon>Bacteria</taxon>
        <taxon>Pseudomonadati</taxon>
        <taxon>Pseudomonadota</taxon>
        <taxon>Alphaproteobacteria</taxon>
        <taxon>Rhodospirillales</taxon>
        <taxon>Azospirillaceae</taxon>
        <taxon>Nitrospirillum</taxon>
    </lineage>
</organism>